<reference evidence="2 3" key="1">
    <citation type="submission" date="2016-10" db="EMBL/GenBank/DDBJ databases">
        <authorList>
            <person name="de Groot N.N."/>
        </authorList>
    </citation>
    <scope>NUCLEOTIDE SEQUENCE [LARGE SCALE GENOMIC DNA]</scope>
    <source>
        <strain evidence="2 3">LMG 18387</strain>
    </source>
</reference>
<organism evidence="2 3">
    <name type="scientific">Phytopseudomonas flavescens</name>
    <dbReference type="NCBI Taxonomy" id="29435"/>
    <lineage>
        <taxon>Bacteria</taxon>
        <taxon>Pseudomonadati</taxon>
        <taxon>Pseudomonadota</taxon>
        <taxon>Gammaproteobacteria</taxon>
        <taxon>Pseudomonadales</taxon>
        <taxon>Pseudomonadaceae</taxon>
        <taxon>Phytopseudomonas</taxon>
    </lineage>
</organism>
<evidence type="ECO:0000313" key="3">
    <source>
        <dbReference type="Proteomes" id="UP000198606"/>
    </source>
</evidence>
<dbReference type="SUPFAM" id="SSF52833">
    <property type="entry name" value="Thioredoxin-like"/>
    <property type="match status" value="1"/>
</dbReference>
<dbReference type="GO" id="GO:0016491">
    <property type="term" value="F:oxidoreductase activity"/>
    <property type="evidence" value="ECO:0007669"/>
    <property type="project" value="InterPro"/>
</dbReference>
<dbReference type="InterPro" id="IPR036249">
    <property type="entry name" value="Thioredoxin-like_sf"/>
</dbReference>
<proteinExistence type="predicted"/>
<sequence>MTENVASDGKLLIEAWSDVVCPWCWIGWTRLNKALDAFGHTGQITVVPRAYRLMPGMRPTPIAEIIAAKTRLPVSEVPAMLHQVETVAATEGLAYDLAGTLAGDTIDAHRLIQFAQEQGRGHALLERLYRAYLSEHTSVFDHDSLLSIAVDAGLEREEARKVLGSDAVMARVEEDQLALQALGGSGVPFFRIGGRYLISGAQPQEVFAKALQQAWDERPVVVVQGAVCGPDGCALPS</sequence>
<evidence type="ECO:0000313" key="2">
    <source>
        <dbReference type="EMBL" id="SDG99780.1"/>
    </source>
</evidence>
<dbReference type="InterPro" id="IPR001853">
    <property type="entry name" value="DSBA-like_thioredoxin_dom"/>
</dbReference>
<dbReference type="RefSeq" id="WP_084303428.1">
    <property type="nucleotide sequence ID" value="NZ_FNDG01000002.1"/>
</dbReference>
<name>A0A1G7YVC6_9GAMM</name>
<protein>
    <submittedName>
        <fullName evidence="2">Predicted dithiol-disulfide isomerase, DsbA family</fullName>
    </submittedName>
</protein>
<feature type="domain" description="DSBA-like thioredoxin" evidence="1">
    <location>
        <begin position="13"/>
        <end position="212"/>
    </location>
</feature>
<accession>A0A1G7YVC6</accession>
<dbReference type="CDD" id="cd03024">
    <property type="entry name" value="DsbA_FrnE"/>
    <property type="match status" value="1"/>
</dbReference>
<dbReference type="Pfam" id="PF01323">
    <property type="entry name" value="DSBA"/>
    <property type="match status" value="1"/>
</dbReference>
<dbReference type="AlphaFoldDB" id="A0A1G7YVC6"/>
<dbReference type="Proteomes" id="UP000198606">
    <property type="component" value="Unassembled WGS sequence"/>
</dbReference>
<dbReference type="GO" id="GO:0016853">
    <property type="term" value="F:isomerase activity"/>
    <property type="evidence" value="ECO:0007669"/>
    <property type="project" value="UniProtKB-KW"/>
</dbReference>
<dbReference type="PANTHER" id="PTHR13887:SF41">
    <property type="entry name" value="THIOREDOXIN SUPERFAMILY PROTEIN"/>
    <property type="match status" value="1"/>
</dbReference>
<evidence type="ECO:0000259" key="1">
    <source>
        <dbReference type="Pfam" id="PF01323"/>
    </source>
</evidence>
<dbReference type="STRING" id="29435.SAMN05216588_10270"/>
<dbReference type="Gene3D" id="3.40.30.10">
    <property type="entry name" value="Glutaredoxin"/>
    <property type="match status" value="1"/>
</dbReference>
<gene>
    <name evidence="2" type="ORF">SAMN05216588_10270</name>
</gene>
<keyword evidence="2" id="KW-0413">Isomerase</keyword>
<dbReference type="EMBL" id="FNDG01000002">
    <property type="protein sequence ID" value="SDG99780.1"/>
    <property type="molecule type" value="Genomic_DNA"/>
</dbReference>
<dbReference type="PANTHER" id="PTHR13887">
    <property type="entry name" value="GLUTATHIONE S-TRANSFERASE KAPPA"/>
    <property type="match status" value="1"/>
</dbReference>